<keyword evidence="5" id="KW-1185">Reference proteome</keyword>
<evidence type="ECO:0000259" key="3">
    <source>
        <dbReference type="PROSITE" id="PS50812"/>
    </source>
</evidence>
<dbReference type="PROSITE" id="PS50812">
    <property type="entry name" value="PWWP"/>
    <property type="match status" value="1"/>
</dbReference>
<protein>
    <submittedName>
        <fullName evidence="4">Nuclear receptor binding SET domain protein 3</fullName>
    </submittedName>
</protein>
<feature type="domain" description="PWWP" evidence="3">
    <location>
        <begin position="114"/>
        <end position="174"/>
    </location>
</feature>
<organism evidence="4 5">
    <name type="scientific">Astyanax mexicanus</name>
    <name type="common">Blind cave fish</name>
    <name type="synonym">Astyanax fasciatus mexicanus</name>
    <dbReference type="NCBI Taxonomy" id="7994"/>
    <lineage>
        <taxon>Eukaryota</taxon>
        <taxon>Metazoa</taxon>
        <taxon>Chordata</taxon>
        <taxon>Craniata</taxon>
        <taxon>Vertebrata</taxon>
        <taxon>Euteleostomi</taxon>
        <taxon>Actinopterygii</taxon>
        <taxon>Neopterygii</taxon>
        <taxon>Teleostei</taxon>
        <taxon>Ostariophysi</taxon>
        <taxon>Characiformes</taxon>
        <taxon>Characoidei</taxon>
        <taxon>Acestrorhamphidae</taxon>
        <taxon>Acestrorhamphinae</taxon>
        <taxon>Astyanax</taxon>
    </lineage>
</organism>
<feature type="signal peptide" evidence="2">
    <location>
        <begin position="1"/>
        <end position="17"/>
    </location>
</feature>
<evidence type="ECO:0000313" key="5">
    <source>
        <dbReference type="Proteomes" id="UP000018467"/>
    </source>
</evidence>
<reference evidence="4" key="3">
    <citation type="submission" date="2025-08" db="UniProtKB">
        <authorList>
            <consortium name="Ensembl"/>
        </authorList>
    </citation>
    <scope>IDENTIFICATION</scope>
</reference>
<dbReference type="Gene3D" id="2.30.30.140">
    <property type="match status" value="1"/>
</dbReference>
<dbReference type="AlphaFoldDB" id="A0A3B1ILT0"/>
<dbReference type="InterPro" id="IPR029526">
    <property type="entry name" value="PGBD"/>
</dbReference>
<dbReference type="GeneTree" id="ENSGT00940000155355"/>
<dbReference type="Pfam" id="PF00855">
    <property type="entry name" value="PWWP"/>
    <property type="match status" value="1"/>
</dbReference>
<dbReference type="Bgee" id="ENSAMXG00000020550">
    <property type="expression patterns" value="Expressed in camera-type eye and 14 other cell types or tissues"/>
</dbReference>
<dbReference type="InterPro" id="IPR000313">
    <property type="entry name" value="PWWP_dom"/>
</dbReference>
<name>A0A3B1ILT0_ASTMX</name>
<evidence type="ECO:0000256" key="1">
    <source>
        <dbReference type="SAM" id="MobiDB-lite"/>
    </source>
</evidence>
<reference evidence="4" key="4">
    <citation type="submission" date="2025-09" db="UniProtKB">
        <authorList>
            <consortium name="Ensembl"/>
        </authorList>
    </citation>
    <scope>IDENTIFICATION</scope>
</reference>
<dbReference type="SMART" id="SM00293">
    <property type="entry name" value="PWWP"/>
    <property type="match status" value="1"/>
</dbReference>
<feature type="compositionally biased region" description="Low complexity" evidence="1">
    <location>
        <begin position="257"/>
        <end position="268"/>
    </location>
</feature>
<keyword evidence="2" id="KW-0732">Signal</keyword>
<dbReference type="PANTHER" id="PTHR46599:SF6">
    <property type="entry name" value="DUAL SPECIFICITY PHOSPHATASE 26"/>
    <property type="match status" value="1"/>
</dbReference>
<feature type="compositionally biased region" description="Polar residues" evidence="1">
    <location>
        <begin position="283"/>
        <end position="293"/>
    </location>
</feature>
<dbReference type="Proteomes" id="UP000018467">
    <property type="component" value="Unassembled WGS sequence"/>
</dbReference>
<accession>A0A3B1ILT0</accession>
<reference evidence="5" key="1">
    <citation type="submission" date="2013-03" db="EMBL/GenBank/DDBJ databases">
        <authorList>
            <person name="Jeffery W."/>
            <person name="Warren W."/>
            <person name="Wilson R.K."/>
        </authorList>
    </citation>
    <scope>NUCLEOTIDE SEQUENCE</scope>
    <source>
        <strain evidence="5">female</strain>
    </source>
</reference>
<sequence length="577" mass="65437">MLVFYPTFLSLSALALIRPIRFKGAPAPSKQSEFLSPEIKIKIIKTYQNGRELFESSLCGDLLQEFQANQTSPRRHEQKKEKRKKRSGRQAAALGVAAAAVAFPDTGVCVEYEIGDLVWAKVGTFPWWPCMVSSDPQLKKGQLLCHREYHVQFFGSVAERAWIHEKRIVVYKGASQFEELQAETLRKTTNPTERQKLLKPQSQHERAQWEVGVGHAESALLMSREERNENYTFIYIDKQPGDEPDFDAESNTEWSLESSISESASDPSSESEEDIEDPAHLNSEWTAKNGQVWSPSHSKTLRYIQAPSGMIAGPTRYAITRIHDVASSFDLFFTPDMIQLILQMTNLHGRRSVSGWSDVDETEIRAYMGLLILAGVYRSKGESTRSLWDDQNGRPVFRATMSHKRFQLISASLRFDDRLTRPCRHKEDKLSAFCNMWDKWVQRLPLLFNPGENICVDEQLVPFRGRCKFGQYMPSKPAKYGLKIWVTTDVATSYAWRCQVYTGKPAGGALEMGQGKRVILDMTEGLKGVTVTCDNFFTSYSLAQELLRKKVALVGTIRANKPELPPRLKQTIVLGCS</sequence>
<feature type="chain" id="PRO_5017389986" evidence="2">
    <location>
        <begin position="18"/>
        <end position="577"/>
    </location>
</feature>
<reference evidence="5" key="2">
    <citation type="journal article" date="2014" name="Nat. Commun.">
        <title>The cavefish genome reveals candidate genes for eye loss.</title>
        <authorList>
            <person name="McGaugh S.E."/>
            <person name="Gross J.B."/>
            <person name="Aken B."/>
            <person name="Blin M."/>
            <person name="Borowsky R."/>
            <person name="Chalopin D."/>
            <person name="Hinaux H."/>
            <person name="Jeffery W.R."/>
            <person name="Keene A."/>
            <person name="Ma L."/>
            <person name="Minx P."/>
            <person name="Murphy D."/>
            <person name="O'Quin K.E."/>
            <person name="Retaux S."/>
            <person name="Rohner N."/>
            <person name="Searle S.M."/>
            <person name="Stahl B.A."/>
            <person name="Tabin C."/>
            <person name="Volff J.N."/>
            <person name="Yoshizawa M."/>
            <person name="Warren W.C."/>
        </authorList>
    </citation>
    <scope>NUCLEOTIDE SEQUENCE [LARGE SCALE GENOMIC DNA]</scope>
    <source>
        <strain evidence="5">female</strain>
    </source>
</reference>
<proteinExistence type="predicted"/>
<dbReference type="Pfam" id="PF13843">
    <property type="entry name" value="DDE_Tnp_1_7"/>
    <property type="match status" value="1"/>
</dbReference>
<evidence type="ECO:0000256" key="2">
    <source>
        <dbReference type="SAM" id="SignalP"/>
    </source>
</evidence>
<feature type="region of interest" description="Disordered" evidence="1">
    <location>
        <begin position="69"/>
        <end position="89"/>
    </location>
</feature>
<dbReference type="SUPFAM" id="SSF63748">
    <property type="entry name" value="Tudor/PWWP/MBT"/>
    <property type="match status" value="1"/>
</dbReference>
<feature type="region of interest" description="Disordered" evidence="1">
    <location>
        <begin position="238"/>
        <end position="293"/>
    </location>
</feature>
<dbReference type="Ensembl" id="ENSAMXT00000033007.1">
    <property type="protein sequence ID" value="ENSAMXP00000030867.1"/>
    <property type="gene ID" value="ENSAMXG00000020550.2"/>
</dbReference>
<evidence type="ECO:0000313" key="4">
    <source>
        <dbReference type="Ensembl" id="ENSAMXP00000030867.1"/>
    </source>
</evidence>
<dbReference type="PANTHER" id="PTHR46599">
    <property type="entry name" value="PIGGYBAC TRANSPOSABLE ELEMENT-DERIVED PROTEIN 4"/>
    <property type="match status" value="1"/>
</dbReference>